<comment type="similarity">
    <text evidence="1">Belongs to the class-III pyridoxal-phosphate-dependent aminotransferase family.</text>
</comment>
<proteinExistence type="inferred from homology"/>
<dbReference type="CDD" id="cd00610">
    <property type="entry name" value="OAT_like"/>
    <property type="match status" value="1"/>
</dbReference>
<dbReference type="InterPro" id="IPR002575">
    <property type="entry name" value="Aminoglycoside_PTrfase"/>
</dbReference>
<dbReference type="PANTHER" id="PTHR45688">
    <property type="match status" value="1"/>
</dbReference>
<dbReference type="Pfam" id="PF00202">
    <property type="entry name" value="Aminotran_3"/>
    <property type="match status" value="1"/>
</dbReference>
<dbReference type="Gene3D" id="3.90.1150.10">
    <property type="entry name" value="Aspartate Aminotransferase, domain 1"/>
    <property type="match status" value="1"/>
</dbReference>
<dbReference type="SUPFAM" id="SSF56112">
    <property type="entry name" value="Protein kinase-like (PK-like)"/>
    <property type="match status" value="1"/>
</dbReference>
<feature type="domain" description="Aminoglycoside phosphotransferase" evidence="4">
    <location>
        <begin position="31"/>
        <end position="263"/>
    </location>
</feature>
<evidence type="ECO:0000256" key="1">
    <source>
        <dbReference type="ARBA" id="ARBA00008954"/>
    </source>
</evidence>
<dbReference type="InterPro" id="IPR015421">
    <property type="entry name" value="PyrdxlP-dep_Trfase_major"/>
</dbReference>
<evidence type="ECO:0000256" key="2">
    <source>
        <dbReference type="ARBA" id="ARBA00022898"/>
    </source>
</evidence>
<sequence>MTDNWLLARPEVDLDEVRALARREYGVDGELTELGSQQDRNFLVRGVDGAGMLVKIFHPTVDAFAVDLHIAASDRLRSEGLLTPEVLTTAGGARTTQIVCADGQVARVAGFQIVDGQPLSDITDADGAQAEELGELVAEVADVLAGMDAEDTDRNLQWELGNALAVVEQLIDDLPEDRREQCLTAARRAAAELDAVAAGLPRQVIHGDLTADNVMRDRRGRHWVIDLGDVATSWRAAELAMLLADLMGRTDDLAIVARAVAGFDQRARLTDAEIEALWPLVVLRGAVLAVSGWSQLRIDPGNDYARERVEHEWQVFARTARVPSAEVTAQLRLAAGRPHRAGLVYRPVLSQLDAAATVDLGIRSAHLDRGRWTVPGTEQALVRETLASAPVAVLRYGESRLSRVSTDTTRPAATRARCVELWTRPGVEVTAPFGGILTVDTDPGGGAGAVEVRDAGVVLRIEGIVLDSAVADSRVDAGARLGRIAELEPGLGRLRVTRRVRDAAPGDVFADAEGEAETPGAADPSVILGTDRVPDPVRATRRARRVREQAVGAAAERFYAEPPQIERGWGALLIDTQGRAYVDLVNNVTAIGHAHPEFADRISRQLHLLNTNSRFLYDAFAEFTARLVAHSPDPSLDTVIPVNSGSEAVDLALTLARVATGRRDVIAVRESYHGWTSAADAVSTSAFDNPHAADSRPDWVHLVDAPNAYRGRHHGPDAGAAYAREVADLARSLADEGRPAGAFICEPVLGNAGGVIPPAGYLTAVADAVRAHGGLVIADEVQVGYGRLGSSFWGSTMQGLVPDIVSVAKAAGNAYPLGAVITRREIVDALAREGTFFSSAGGAPASAVAGSAILDIIDAEGLQQNAARVGAIIADGVRALMSRHPLIGAVHGTGLYLGIELVRDRETLEPAREEAARACDLLLGHGFIVQAASERQNVLKVKPPLVLTEADARRFVAALDAVLGALRY</sequence>
<dbReference type="InterPro" id="IPR015422">
    <property type="entry name" value="PyrdxlP-dep_Trfase_small"/>
</dbReference>
<keyword evidence="5" id="KW-0808">Transferase</keyword>
<dbReference type="GO" id="GO:0008483">
    <property type="term" value="F:transaminase activity"/>
    <property type="evidence" value="ECO:0007669"/>
    <property type="project" value="UniProtKB-KW"/>
</dbReference>
<evidence type="ECO:0000256" key="3">
    <source>
        <dbReference type="SAM" id="MobiDB-lite"/>
    </source>
</evidence>
<evidence type="ECO:0000313" key="5">
    <source>
        <dbReference type="EMBL" id="KIC57888.1"/>
    </source>
</evidence>
<dbReference type="InterPro" id="IPR011009">
    <property type="entry name" value="Kinase-like_dom_sf"/>
</dbReference>
<dbReference type="RefSeq" id="WP_039415030.1">
    <property type="nucleotide sequence ID" value="NZ_JWSZ01000010.1"/>
</dbReference>
<dbReference type="AlphaFoldDB" id="A0A0B4DUG9"/>
<evidence type="ECO:0000259" key="4">
    <source>
        <dbReference type="Pfam" id="PF01636"/>
    </source>
</evidence>
<dbReference type="Pfam" id="PF01636">
    <property type="entry name" value="APH"/>
    <property type="match status" value="1"/>
</dbReference>
<dbReference type="InterPro" id="IPR015424">
    <property type="entry name" value="PyrdxlP-dep_Trfase"/>
</dbReference>
<dbReference type="EMBL" id="JWSZ01000010">
    <property type="protein sequence ID" value="KIC57888.1"/>
    <property type="molecule type" value="Genomic_DNA"/>
</dbReference>
<feature type="region of interest" description="Disordered" evidence="3">
    <location>
        <begin position="509"/>
        <end position="532"/>
    </location>
</feature>
<keyword evidence="5" id="KW-0032">Aminotransferase</keyword>
<gene>
    <name evidence="5" type="ORF">RM52_07285</name>
</gene>
<dbReference type="PANTHER" id="PTHR45688:SF13">
    <property type="entry name" value="ALANINE--GLYOXYLATE AMINOTRANSFERASE 2-LIKE"/>
    <property type="match status" value="1"/>
</dbReference>
<comment type="caution">
    <text evidence="5">The sequence shown here is derived from an EMBL/GenBank/DDBJ whole genome shotgun (WGS) entry which is preliminary data.</text>
</comment>
<dbReference type="InterPro" id="IPR005814">
    <property type="entry name" value="Aminotrans_3"/>
</dbReference>
<evidence type="ECO:0000313" key="6">
    <source>
        <dbReference type="Proteomes" id="UP000031202"/>
    </source>
</evidence>
<dbReference type="PROSITE" id="PS00600">
    <property type="entry name" value="AA_TRANSFER_CLASS_3"/>
    <property type="match status" value="1"/>
</dbReference>
<dbReference type="SUPFAM" id="SSF53383">
    <property type="entry name" value="PLP-dependent transferases"/>
    <property type="match status" value="1"/>
</dbReference>
<dbReference type="Proteomes" id="UP000031202">
    <property type="component" value="Unassembled WGS sequence"/>
</dbReference>
<dbReference type="GO" id="GO:0030170">
    <property type="term" value="F:pyridoxal phosphate binding"/>
    <property type="evidence" value="ECO:0007669"/>
    <property type="project" value="InterPro"/>
</dbReference>
<dbReference type="InterPro" id="IPR049704">
    <property type="entry name" value="Aminotrans_3_PPA_site"/>
</dbReference>
<keyword evidence="2" id="KW-0663">Pyridoxal phosphate</keyword>
<dbReference type="Gene3D" id="3.90.1200.10">
    <property type="match status" value="1"/>
</dbReference>
<protein>
    <submittedName>
        <fullName evidence="5">Aminotransferase class-III</fullName>
    </submittedName>
</protein>
<reference evidence="5 6" key="1">
    <citation type="submission" date="2014-12" db="EMBL/GenBank/DDBJ databases">
        <title>Genome sequencing of Microbacterium hominis TPW29.</title>
        <authorList>
            <person name="Tan P.W."/>
            <person name="Chan K.-G."/>
        </authorList>
    </citation>
    <scope>NUCLEOTIDE SEQUENCE [LARGE SCALE GENOMIC DNA]</scope>
    <source>
        <strain evidence="5 6">TPW29</strain>
    </source>
</reference>
<accession>A0A0B4DUG9</accession>
<organism evidence="5 6">
    <name type="scientific">Microbacterium hominis</name>
    <dbReference type="NCBI Taxonomy" id="162426"/>
    <lineage>
        <taxon>Bacteria</taxon>
        <taxon>Bacillati</taxon>
        <taxon>Actinomycetota</taxon>
        <taxon>Actinomycetes</taxon>
        <taxon>Micrococcales</taxon>
        <taxon>Microbacteriaceae</taxon>
        <taxon>Microbacterium</taxon>
    </lineage>
</organism>
<dbReference type="Gene3D" id="3.40.640.10">
    <property type="entry name" value="Type I PLP-dependent aspartate aminotransferase-like (Major domain)"/>
    <property type="match status" value="1"/>
</dbReference>
<name>A0A0B4DUG9_9MICO</name>